<proteinExistence type="inferred from homology"/>
<keyword evidence="3" id="KW-1185">Reference proteome</keyword>
<evidence type="ECO:0000256" key="1">
    <source>
        <dbReference type="ARBA" id="ARBA00010283"/>
    </source>
</evidence>
<dbReference type="PANTHER" id="PTHR19368">
    <property type="entry name" value="XLR/SCP3/FAM9"/>
    <property type="match status" value="1"/>
</dbReference>
<organism evidence="3 4">
    <name type="scientific">Erinaceus europaeus</name>
    <name type="common">Western European hedgehog</name>
    <dbReference type="NCBI Taxonomy" id="9365"/>
    <lineage>
        <taxon>Eukaryota</taxon>
        <taxon>Metazoa</taxon>
        <taxon>Chordata</taxon>
        <taxon>Craniata</taxon>
        <taxon>Vertebrata</taxon>
        <taxon>Euteleostomi</taxon>
        <taxon>Mammalia</taxon>
        <taxon>Eutheria</taxon>
        <taxon>Laurasiatheria</taxon>
        <taxon>Eulipotyphla</taxon>
        <taxon>Erinaceidae</taxon>
        <taxon>Erinaceinae</taxon>
        <taxon>Erinaceus</taxon>
    </lineage>
</organism>
<sequence length="156" mass="18551">MKKVFQAKRKRLRMSTAASVNAVNQKIENIWKNQEKQRQKLCQQFSQDFLALFQEWTINAQKTKEEEEKLANLIVKQQKIFQESKAIQKRRLKQAHALYEEYLKNVDDLDDAQEYYFTDQHGAFQKEMDAFKEKILTECQKQDLAVVQASLQSILF</sequence>
<evidence type="ECO:0000313" key="3">
    <source>
        <dbReference type="Proteomes" id="UP001652624"/>
    </source>
</evidence>
<protein>
    <submittedName>
        <fullName evidence="4">Synaptonemal complex protein 3-like</fullName>
    </submittedName>
</protein>
<evidence type="ECO:0000313" key="4">
    <source>
        <dbReference type="RefSeq" id="XP_060039418.1"/>
    </source>
</evidence>
<accession>A0ABM3WS65</accession>
<dbReference type="Pfam" id="PF04803">
    <property type="entry name" value="Cor1"/>
    <property type="match status" value="1"/>
</dbReference>
<name>A0ABM3WS65_ERIEU</name>
<dbReference type="RefSeq" id="XP_060039418.1">
    <property type="nucleotide sequence ID" value="XM_060183435.1"/>
</dbReference>
<evidence type="ECO:0000259" key="2">
    <source>
        <dbReference type="Pfam" id="PF04803"/>
    </source>
</evidence>
<reference evidence="4" key="1">
    <citation type="submission" date="2025-08" db="UniProtKB">
        <authorList>
            <consortium name="RefSeq"/>
        </authorList>
    </citation>
    <scope>IDENTIFICATION</scope>
</reference>
<feature type="domain" description="XLR/SYCP3/FAM9" evidence="2">
    <location>
        <begin position="3"/>
        <end position="134"/>
    </location>
</feature>
<dbReference type="PANTHER" id="PTHR19368:SF20">
    <property type="entry name" value="XLR_SYCP3_FAM9 DOMAIN-CONTAINING PROTEIN"/>
    <property type="match status" value="1"/>
</dbReference>
<dbReference type="GeneID" id="132535903"/>
<dbReference type="Proteomes" id="UP001652624">
    <property type="component" value="Chromosome X"/>
</dbReference>
<comment type="similarity">
    <text evidence="1">Belongs to the XLR/SYCP3 family.</text>
</comment>
<dbReference type="InterPro" id="IPR051443">
    <property type="entry name" value="XLR/SYCP3"/>
</dbReference>
<dbReference type="InterPro" id="IPR006888">
    <property type="entry name" value="XLR/SYCP3/FAM9_dom"/>
</dbReference>
<gene>
    <name evidence="4" type="primary">LOC132535903</name>
</gene>